<sequence>MVSRRVVISLLATLTGAALVLGTGGPAAAAARAGNAPGCIARVVDEQPHGLIVWLRNECGRTMRVKVVISWGPDGPCATLANGQSREWTFKLGSYDKTVTC</sequence>
<proteinExistence type="predicted"/>
<evidence type="ECO:0000313" key="2">
    <source>
        <dbReference type="EMBL" id="MBB6547834.1"/>
    </source>
</evidence>
<dbReference type="Proteomes" id="UP000565579">
    <property type="component" value="Unassembled WGS sequence"/>
</dbReference>
<dbReference type="AlphaFoldDB" id="A0A7X0NQS9"/>
<reference evidence="2 3" key="1">
    <citation type="submission" date="2020-08" db="EMBL/GenBank/DDBJ databases">
        <title>Sequencing the genomes of 1000 actinobacteria strains.</title>
        <authorList>
            <person name="Klenk H.-P."/>
        </authorList>
    </citation>
    <scope>NUCLEOTIDE SEQUENCE [LARGE SCALE GENOMIC DNA]</scope>
    <source>
        <strain evidence="2 3">DSM 43768</strain>
    </source>
</reference>
<dbReference type="EMBL" id="JACHMI010000001">
    <property type="protein sequence ID" value="MBB6547834.1"/>
    <property type="molecule type" value="Genomic_DNA"/>
</dbReference>
<keyword evidence="1" id="KW-0732">Signal</keyword>
<dbReference type="PROSITE" id="PS51318">
    <property type="entry name" value="TAT"/>
    <property type="match status" value="1"/>
</dbReference>
<protein>
    <recommendedName>
        <fullName evidence="4">Alpha-amylase</fullName>
    </recommendedName>
</protein>
<organism evidence="2 3">
    <name type="scientific">Nonomuraea rubra</name>
    <dbReference type="NCBI Taxonomy" id="46180"/>
    <lineage>
        <taxon>Bacteria</taxon>
        <taxon>Bacillati</taxon>
        <taxon>Actinomycetota</taxon>
        <taxon>Actinomycetes</taxon>
        <taxon>Streptosporangiales</taxon>
        <taxon>Streptosporangiaceae</taxon>
        <taxon>Nonomuraea</taxon>
    </lineage>
</organism>
<feature type="signal peptide" evidence="1">
    <location>
        <begin position="1"/>
        <end position="29"/>
    </location>
</feature>
<evidence type="ECO:0000313" key="3">
    <source>
        <dbReference type="Proteomes" id="UP000565579"/>
    </source>
</evidence>
<dbReference type="GO" id="GO:0015066">
    <property type="term" value="F:alpha-amylase inhibitor activity"/>
    <property type="evidence" value="ECO:0007669"/>
    <property type="project" value="InterPro"/>
</dbReference>
<accession>A0A7X0NQS9</accession>
<gene>
    <name evidence="2" type="ORF">HD593_002629</name>
</gene>
<dbReference type="RefSeq" id="WP_185102428.1">
    <property type="nucleotide sequence ID" value="NZ_BAAAXY010000016.1"/>
</dbReference>
<feature type="chain" id="PRO_5031188565" description="Alpha-amylase" evidence="1">
    <location>
        <begin position="30"/>
        <end position="101"/>
    </location>
</feature>
<dbReference type="Gene3D" id="2.60.40.20">
    <property type="entry name" value="Alpha-amylase inhibitor"/>
    <property type="match status" value="1"/>
</dbReference>
<dbReference type="InterPro" id="IPR006311">
    <property type="entry name" value="TAT_signal"/>
</dbReference>
<dbReference type="InterPro" id="IPR036379">
    <property type="entry name" value="A-amylase_inhib_sf"/>
</dbReference>
<name>A0A7X0NQS9_9ACTN</name>
<evidence type="ECO:0000256" key="1">
    <source>
        <dbReference type="SAM" id="SignalP"/>
    </source>
</evidence>
<comment type="caution">
    <text evidence="2">The sequence shown here is derived from an EMBL/GenBank/DDBJ whole genome shotgun (WGS) entry which is preliminary data.</text>
</comment>
<evidence type="ECO:0008006" key="4">
    <source>
        <dbReference type="Google" id="ProtNLM"/>
    </source>
</evidence>
<keyword evidence="3" id="KW-1185">Reference proteome</keyword>